<dbReference type="Pfam" id="PF01464">
    <property type="entry name" value="SLT"/>
    <property type="match status" value="1"/>
</dbReference>
<dbReference type="PANTHER" id="PTHR37423:SF2">
    <property type="entry name" value="MEMBRANE-BOUND LYTIC MUREIN TRANSGLYCOSYLASE C"/>
    <property type="match status" value="1"/>
</dbReference>
<evidence type="ECO:0000313" key="6">
    <source>
        <dbReference type="Proteomes" id="UP000199026"/>
    </source>
</evidence>
<dbReference type="AlphaFoldDB" id="A0A1H3H9C3"/>
<dbReference type="Proteomes" id="UP000199026">
    <property type="component" value="Unassembled WGS sequence"/>
</dbReference>
<gene>
    <name evidence="5" type="ORF">SAMN05444486_101302</name>
</gene>
<sequence length="287" mass="30381">MRALYVMSLVALVSALPVLADEPAQFREFTFKKVKPPKAGSKNRINIQIEAADLERQRGKSSSLVQPAAPKLAEPKVANVPPPTQKTGAYAWFWDKISPHMDESAPGRLAPALVSVSNGPGGKTVSTPRLETLRGIVETRGADILKATIGTEVSPALVLAVIAIESGGRVDAVSSAGAQGLMQLMPVTAERFGVADALQPAENIKGGVAYLDVLMKQFDRDPILVLASYNAGENAVKRAGGVPDYAETRDYVPKVLAAFKTAKGLCLTPPELASDGCVFNFKMAKAD</sequence>
<evidence type="ECO:0000256" key="1">
    <source>
        <dbReference type="ARBA" id="ARBA00007734"/>
    </source>
</evidence>
<dbReference type="InterPro" id="IPR008258">
    <property type="entry name" value="Transglycosylase_SLT_dom_1"/>
</dbReference>
<dbReference type="InterPro" id="IPR023346">
    <property type="entry name" value="Lysozyme-like_dom_sf"/>
</dbReference>
<dbReference type="EMBL" id="FNPR01000001">
    <property type="protein sequence ID" value="SDY12173.1"/>
    <property type="molecule type" value="Genomic_DNA"/>
</dbReference>
<dbReference type="OrthoDB" id="9815002at2"/>
<accession>A0A1H3H9C3</accession>
<dbReference type="CDD" id="cd00254">
    <property type="entry name" value="LT-like"/>
    <property type="match status" value="1"/>
</dbReference>
<feature type="chain" id="PRO_5011587003" evidence="3">
    <location>
        <begin position="21"/>
        <end position="287"/>
    </location>
</feature>
<keyword evidence="3" id="KW-0732">Signal</keyword>
<proteinExistence type="inferred from homology"/>
<organism evidence="5 6">
    <name type="scientific">Lentibacter algarum</name>
    <dbReference type="NCBI Taxonomy" id="576131"/>
    <lineage>
        <taxon>Bacteria</taxon>
        <taxon>Pseudomonadati</taxon>
        <taxon>Pseudomonadota</taxon>
        <taxon>Alphaproteobacteria</taxon>
        <taxon>Rhodobacterales</taxon>
        <taxon>Roseobacteraceae</taxon>
        <taxon>Lentibacter</taxon>
    </lineage>
</organism>
<feature type="signal peptide" evidence="3">
    <location>
        <begin position="1"/>
        <end position="20"/>
    </location>
</feature>
<evidence type="ECO:0000256" key="2">
    <source>
        <dbReference type="ARBA" id="ARBA00009387"/>
    </source>
</evidence>
<evidence type="ECO:0000313" key="5">
    <source>
        <dbReference type="EMBL" id="SDY12173.1"/>
    </source>
</evidence>
<comment type="similarity">
    <text evidence="2">Belongs to the virb1 family.</text>
</comment>
<evidence type="ECO:0000259" key="4">
    <source>
        <dbReference type="Pfam" id="PF01464"/>
    </source>
</evidence>
<name>A0A1H3H9C3_9RHOB</name>
<dbReference type="Gene3D" id="1.10.530.10">
    <property type="match status" value="1"/>
</dbReference>
<comment type="similarity">
    <text evidence="1">Belongs to the transglycosylase Slt family.</text>
</comment>
<dbReference type="PANTHER" id="PTHR37423">
    <property type="entry name" value="SOLUBLE LYTIC MUREIN TRANSGLYCOSYLASE-RELATED"/>
    <property type="match status" value="1"/>
</dbReference>
<dbReference type="STRING" id="576131.SAMN05444486_101302"/>
<dbReference type="SUPFAM" id="SSF53955">
    <property type="entry name" value="Lysozyme-like"/>
    <property type="match status" value="1"/>
</dbReference>
<feature type="domain" description="Transglycosylase SLT" evidence="4">
    <location>
        <begin position="146"/>
        <end position="241"/>
    </location>
</feature>
<protein>
    <submittedName>
        <fullName evidence="5">Transglycosylase SLT domain-containing protein</fullName>
    </submittedName>
</protein>
<evidence type="ECO:0000256" key="3">
    <source>
        <dbReference type="SAM" id="SignalP"/>
    </source>
</evidence>
<reference evidence="5 6" key="1">
    <citation type="submission" date="2016-10" db="EMBL/GenBank/DDBJ databases">
        <authorList>
            <person name="de Groot N.N."/>
        </authorList>
    </citation>
    <scope>NUCLEOTIDE SEQUENCE [LARGE SCALE GENOMIC DNA]</scope>
    <source>
        <strain evidence="5 6">DSM 24677</strain>
    </source>
</reference>
<keyword evidence="6" id="KW-1185">Reference proteome</keyword>